<protein>
    <submittedName>
        <fullName evidence="1">9412_t:CDS:1</fullName>
    </submittedName>
</protein>
<keyword evidence="2" id="KW-1185">Reference proteome</keyword>
<accession>A0ABN7WKL5</accession>
<organism evidence="1 2">
    <name type="scientific">Gigaspora margarita</name>
    <dbReference type="NCBI Taxonomy" id="4874"/>
    <lineage>
        <taxon>Eukaryota</taxon>
        <taxon>Fungi</taxon>
        <taxon>Fungi incertae sedis</taxon>
        <taxon>Mucoromycota</taxon>
        <taxon>Glomeromycotina</taxon>
        <taxon>Glomeromycetes</taxon>
        <taxon>Diversisporales</taxon>
        <taxon>Gigasporaceae</taxon>
        <taxon>Gigaspora</taxon>
    </lineage>
</organism>
<proteinExistence type="predicted"/>
<dbReference type="EMBL" id="CAJVQB010049802">
    <property type="protein sequence ID" value="CAG8834635.1"/>
    <property type="molecule type" value="Genomic_DNA"/>
</dbReference>
<name>A0ABN7WKL5_GIGMA</name>
<dbReference type="Proteomes" id="UP000789901">
    <property type="component" value="Unassembled WGS sequence"/>
</dbReference>
<gene>
    <name evidence="1" type="ORF">GMARGA_LOCUS32159</name>
</gene>
<feature type="non-terminal residue" evidence="1">
    <location>
        <position position="1"/>
    </location>
</feature>
<evidence type="ECO:0000313" key="2">
    <source>
        <dbReference type="Proteomes" id="UP000789901"/>
    </source>
</evidence>
<reference evidence="1 2" key="1">
    <citation type="submission" date="2021-06" db="EMBL/GenBank/DDBJ databases">
        <authorList>
            <person name="Kallberg Y."/>
            <person name="Tangrot J."/>
            <person name="Rosling A."/>
        </authorList>
    </citation>
    <scope>NUCLEOTIDE SEQUENCE [LARGE SCALE GENOMIC DNA]</scope>
    <source>
        <strain evidence="1 2">120-4 pot B 10/14</strain>
    </source>
</reference>
<sequence>ITVYDIPGSLIGRRLGIKEILNKLVKEGNNNDNRIQISIRTGTIVRNHRNSSSVM</sequence>
<comment type="caution">
    <text evidence="1">The sequence shown here is derived from an EMBL/GenBank/DDBJ whole genome shotgun (WGS) entry which is preliminary data.</text>
</comment>
<evidence type="ECO:0000313" key="1">
    <source>
        <dbReference type="EMBL" id="CAG8834635.1"/>
    </source>
</evidence>